<dbReference type="PROSITE" id="PS50943">
    <property type="entry name" value="HTH_CROC1"/>
    <property type="match status" value="1"/>
</dbReference>
<evidence type="ECO:0000313" key="3">
    <source>
        <dbReference type="Proteomes" id="UP000728968"/>
    </source>
</evidence>
<proteinExistence type="predicted"/>
<dbReference type="SMART" id="SM00530">
    <property type="entry name" value="HTH_XRE"/>
    <property type="match status" value="1"/>
</dbReference>
<dbReference type="EMBL" id="JACJLT010000011">
    <property type="protein sequence ID" value="MBM6874471.1"/>
    <property type="molecule type" value="Genomic_DNA"/>
</dbReference>
<accession>A0ABS2FZ93</accession>
<gene>
    <name evidence="2" type="ORF">H6A04_02135</name>
</gene>
<reference evidence="2 3" key="1">
    <citation type="journal article" date="2021" name="Sci. Rep.">
        <title>The distribution of antibiotic resistance genes in chicken gut microbiota commensals.</title>
        <authorList>
            <person name="Juricova H."/>
            <person name="Matiasovicova J."/>
            <person name="Kubasova T."/>
            <person name="Cejkova D."/>
            <person name="Rychlik I."/>
        </authorList>
    </citation>
    <scope>NUCLEOTIDE SEQUENCE [LARGE SCALE GENOMIC DNA]</scope>
    <source>
        <strain evidence="2 3">An425</strain>
    </source>
</reference>
<dbReference type="Gene3D" id="1.10.260.40">
    <property type="entry name" value="lambda repressor-like DNA-binding domains"/>
    <property type="match status" value="1"/>
</dbReference>
<dbReference type="Pfam" id="PF01381">
    <property type="entry name" value="HTH_3"/>
    <property type="match status" value="1"/>
</dbReference>
<dbReference type="Proteomes" id="UP000728968">
    <property type="component" value="Unassembled WGS sequence"/>
</dbReference>
<feature type="domain" description="HTH cro/C1-type" evidence="1">
    <location>
        <begin position="7"/>
        <end position="61"/>
    </location>
</feature>
<sequence length="139" mass="16454">MKFGELLREIRLKNNLSLRKLGEETEINFSFIDKVEKGLAPASENFLEKIIEYFPLNKNELVDAYTETYISDTIVEALQKKVEKNTIFETFFEKLNVEDRKEILKNIVDKLEFQSYKQGTIEEDKAELEIIRKEIEKLQ</sequence>
<evidence type="ECO:0000259" key="1">
    <source>
        <dbReference type="PROSITE" id="PS50943"/>
    </source>
</evidence>
<protein>
    <submittedName>
        <fullName evidence="2">Helix-turn-helix transcriptional regulator</fullName>
    </submittedName>
</protein>
<name>A0ABS2FZ93_FUSMR</name>
<keyword evidence="3" id="KW-1185">Reference proteome</keyword>
<organism evidence="2 3">
    <name type="scientific">Fusobacterium mortiferum</name>
    <dbReference type="NCBI Taxonomy" id="850"/>
    <lineage>
        <taxon>Bacteria</taxon>
        <taxon>Fusobacteriati</taxon>
        <taxon>Fusobacteriota</taxon>
        <taxon>Fusobacteriia</taxon>
        <taxon>Fusobacteriales</taxon>
        <taxon>Fusobacteriaceae</taxon>
        <taxon>Fusobacterium</taxon>
    </lineage>
</organism>
<dbReference type="InterPro" id="IPR001387">
    <property type="entry name" value="Cro/C1-type_HTH"/>
</dbReference>
<dbReference type="CDD" id="cd00093">
    <property type="entry name" value="HTH_XRE"/>
    <property type="match status" value="1"/>
</dbReference>
<dbReference type="InterPro" id="IPR010982">
    <property type="entry name" value="Lambda_DNA-bd_dom_sf"/>
</dbReference>
<dbReference type="RefSeq" id="WP_204710553.1">
    <property type="nucleotide sequence ID" value="NZ_JACJLT010000011.1"/>
</dbReference>
<dbReference type="SUPFAM" id="SSF47413">
    <property type="entry name" value="lambda repressor-like DNA-binding domains"/>
    <property type="match status" value="1"/>
</dbReference>
<evidence type="ECO:0000313" key="2">
    <source>
        <dbReference type="EMBL" id="MBM6874471.1"/>
    </source>
</evidence>
<comment type="caution">
    <text evidence="2">The sequence shown here is derived from an EMBL/GenBank/DDBJ whole genome shotgun (WGS) entry which is preliminary data.</text>
</comment>